<comment type="similarity">
    <text evidence="8">Belongs to the NqrA family.</text>
</comment>
<reference evidence="12 13" key="1">
    <citation type="submission" date="2017-08" db="EMBL/GenBank/DDBJ databases">
        <title>Reclassification of Bisgaard taxon 37 and 44.</title>
        <authorList>
            <person name="Christensen H."/>
        </authorList>
    </citation>
    <scope>NUCLEOTIDE SEQUENCE [LARGE SCALE GENOMIC DNA]</scope>
    <source>
        <strain evidence="12 13">111</strain>
    </source>
</reference>
<name>A0A3A1YIC4_9GAMM</name>
<keyword evidence="13" id="KW-1185">Reference proteome</keyword>
<accession>A0A3A1YIC4</accession>
<keyword evidence="7 8" id="KW-0739">Sodium transport</keyword>
<proteinExistence type="inferred from homology"/>
<protein>
    <recommendedName>
        <fullName evidence="8">Na(+)-translocating NADH-quinone reductase subunit A</fullName>
        <shortName evidence="8">Na(+)-NQR subunit A</shortName>
        <shortName evidence="8">Na(+)-translocating NQR subunit A</shortName>
        <ecNumber evidence="8">7.2.1.1</ecNumber>
    </recommendedName>
    <alternativeName>
        <fullName evidence="8">NQR complex subunit A</fullName>
    </alternativeName>
    <alternativeName>
        <fullName evidence="8">NQR-1 subunit A</fullName>
    </alternativeName>
</protein>
<dbReference type="Pfam" id="PF05896">
    <property type="entry name" value="NQRA_N"/>
    <property type="match status" value="1"/>
</dbReference>
<dbReference type="EMBL" id="NRJG01000099">
    <property type="protein sequence ID" value="RIY36790.1"/>
    <property type="molecule type" value="Genomic_DNA"/>
</dbReference>
<dbReference type="Pfam" id="PF24836">
    <property type="entry name" value="NQRA_2nd"/>
    <property type="match status" value="1"/>
</dbReference>
<dbReference type="InterPro" id="IPR022615">
    <property type="entry name" value="NqrA_C_domain"/>
</dbReference>
<evidence type="ECO:0000313" key="12">
    <source>
        <dbReference type="EMBL" id="RIY36790.1"/>
    </source>
</evidence>
<evidence type="ECO:0000256" key="5">
    <source>
        <dbReference type="ARBA" id="ARBA00023065"/>
    </source>
</evidence>
<feature type="domain" description="NqrA second alpha/beta" evidence="11">
    <location>
        <begin position="117"/>
        <end position="258"/>
    </location>
</feature>
<evidence type="ECO:0000256" key="1">
    <source>
        <dbReference type="ARBA" id="ARBA00022448"/>
    </source>
</evidence>
<keyword evidence="5 8" id="KW-0406">Ion transport</keyword>
<dbReference type="HAMAP" id="MF_00425">
    <property type="entry name" value="NqrA"/>
    <property type="match status" value="1"/>
</dbReference>
<dbReference type="NCBIfam" id="TIGR01936">
    <property type="entry name" value="nqrA"/>
    <property type="match status" value="1"/>
</dbReference>
<sequence length="445" mass="48450">MITIKKGFDLPLAGSPNQVIHDDVTVNEVAIVGASFNNLKPTLKVREGDTVEKGQVVLVDKKHPEICFTSPVSGTVKAINRGERRAFQSLVIQVSKEDTAAVEFKKYSLTELSGQGAALKEQLLNSGLWVSLRTRPFGNLADPNVVPNSLFINAHDTNPGHPDADVILNADKEAFNFGLAVLAEVFAPVANKFVVGGPNFNVQPVNGFTYEQFKGVHPAGLVGTHINFLAPVSLTKIAYHLNYQDVIAIGKLFSTGRLDGTKVIALSGPQVQVPTLYRVPYGASVADVTFNKLKEGENRIVSGSVLDGYKAEGVFAYVGQYDLQLSVLLEGTKQEFIGWFAPQPKKFSLSRLNFFGKKDLPLTTTTNGSSRGMVPIGLFERVMPLDIYPTLLLRDIISGDTDSAQELGVLELVEEDVALCSFVCQGKYDYALYLREALNKIEKEG</sequence>
<dbReference type="Pfam" id="PF11973">
    <property type="entry name" value="NQRA_SLBB"/>
    <property type="match status" value="1"/>
</dbReference>
<evidence type="ECO:0000256" key="3">
    <source>
        <dbReference type="ARBA" id="ARBA00023027"/>
    </source>
</evidence>
<dbReference type="InterPro" id="IPR008703">
    <property type="entry name" value="NqrA"/>
</dbReference>
<evidence type="ECO:0000259" key="11">
    <source>
        <dbReference type="Pfam" id="PF24836"/>
    </source>
</evidence>
<comment type="caution">
    <text evidence="12">The sequence shown here is derived from an EMBL/GenBank/DDBJ whole genome shotgun (WGS) entry which is preliminary data.</text>
</comment>
<evidence type="ECO:0000256" key="8">
    <source>
        <dbReference type="HAMAP-Rule" id="MF_00425"/>
    </source>
</evidence>
<dbReference type="OrthoDB" id="9774536at2"/>
<dbReference type="NCBIfam" id="NF003759">
    <property type="entry name" value="PRK05352.1-2"/>
    <property type="match status" value="1"/>
</dbReference>
<dbReference type="RefSeq" id="WP_119531822.1">
    <property type="nucleotide sequence ID" value="NZ_JBHSSP010000016.1"/>
</dbReference>
<dbReference type="PANTHER" id="PTHR37839">
    <property type="entry name" value="NA(+)-TRANSLOCATING NADH-QUINONE REDUCTASE SUBUNIT A"/>
    <property type="match status" value="1"/>
</dbReference>
<keyword evidence="3 8" id="KW-0520">NAD</keyword>
<keyword evidence="1 8" id="KW-0813">Transport</keyword>
<keyword evidence="6 8" id="KW-0830">Ubiquinone</keyword>
<feature type="domain" description="NqrA N-terminal barrel-sandwich hybrid" evidence="9">
    <location>
        <begin position="2"/>
        <end position="94"/>
    </location>
</feature>
<keyword evidence="2 8" id="KW-1278">Translocase</keyword>
<dbReference type="EC" id="7.2.1.1" evidence="8"/>
<evidence type="ECO:0000313" key="13">
    <source>
        <dbReference type="Proteomes" id="UP000265916"/>
    </source>
</evidence>
<keyword evidence="4 8" id="KW-0915">Sodium</keyword>
<comment type="function">
    <text evidence="8">NQR complex catalyzes the reduction of ubiquinone-1 to ubiquinol by two successive reactions, coupled with the transport of Na(+) ions from the cytoplasm to the periplasm. NqrA to NqrE are probably involved in the second step, the conversion of ubisemiquinone to ubiquinol.</text>
</comment>
<dbReference type="Proteomes" id="UP000265916">
    <property type="component" value="Unassembled WGS sequence"/>
</dbReference>
<evidence type="ECO:0000259" key="10">
    <source>
        <dbReference type="Pfam" id="PF11973"/>
    </source>
</evidence>
<dbReference type="GO" id="GO:0006814">
    <property type="term" value="P:sodium ion transport"/>
    <property type="evidence" value="ECO:0007669"/>
    <property type="project" value="UniProtKB-UniRule"/>
</dbReference>
<comment type="catalytic activity">
    <reaction evidence="8">
        <text>a ubiquinone + n Na(+)(in) + NADH + H(+) = a ubiquinol + n Na(+)(out) + NAD(+)</text>
        <dbReference type="Rhea" id="RHEA:47748"/>
        <dbReference type="Rhea" id="RHEA-COMP:9565"/>
        <dbReference type="Rhea" id="RHEA-COMP:9566"/>
        <dbReference type="ChEBI" id="CHEBI:15378"/>
        <dbReference type="ChEBI" id="CHEBI:16389"/>
        <dbReference type="ChEBI" id="CHEBI:17976"/>
        <dbReference type="ChEBI" id="CHEBI:29101"/>
        <dbReference type="ChEBI" id="CHEBI:57540"/>
        <dbReference type="ChEBI" id="CHEBI:57945"/>
        <dbReference type="EC" id="7.2.1.1"/>
    </reaction>
</comment>
<dbReference type="InterPro" id="IPR056148">
    <property type="entry name" value="NQRA_2nd"/>
</dbReference>
<evidence type="ECO:0000256" key="2">
    <source>
        <dbReference type="ARBA" id="ARBA00022967"/>
    </source>
</evidence>
<dbReference type="InterPro" id="IPR056147">
    <property type="entry name" value="NQRA_N"/>
</dbReference>
<evidence type="ECO:0000256" key="7">
    <source>
        <dbReference type="ARBA" id="ARBA00023201"/>
    </source>
</evidence>
<evidence type="ECO:0000256" key="4">
    <source>
        <dbReference type="ARBA" id="ARBA00023053"/>
    </source>
</evidence>
<dbReference type="GO" id="GO:0016655">
    <property type="term" value="F:oxidoreductase activity, acting on NAD(P)H, quinone or similar compound as acceptor"/>
    <property type="evidence" value="ECO:0007669"/>
    <property type="project" value="UniProtKB-UniRule"/>
</dbReference>
<comment type="subunit">
    <text evidence="8">Composed of six subunits; NqrA, NqrB, NqrC, NqrD, NqrE and NqrF.</text>
</comment>
<organism evidence="12 13">
    <name type="scientific">Psittacicella hinzii</name>
    <dbReference type="NCBI Taxonomy" id="2028575"/>
    <lineage>
        <taxon>Bacteria</taxon>
        <taxon>Pseudomonadati</taxon>
        <taxon>Pseudomonadota</taxon>
        <taxon>Gammaproteobacteria</taxon>
        <taxon>Pasteurellales</taxon>
        <taxon>Psittacicellaceae</taxon>
        <taxon>Psittacicella</taxon>
    </lineage>
</organism>
<feature type="domain" description="Na(+)-translocating NADH-quinone reductase subunit A C-terminal" evidence="10">
    <location>
        <begin position="263"/>
        <end position="312"/>
    </location>
</feature>
<evidence type="ECO:0000259" key="9">
    <source>
        <dbReference type="Pfam" id="PF05896"/>
    </source>
</evidence>
<evidence type="ECO:0000256" key="6">
    <source>
        <dbReference type="ARBA" id="ARBA00023075"/>
    </source>
</evidence>
<gene>
    <name evidence="8" type="primary">nqrA</name>
    <name evidence="12" type="ORF">CKF58_05600</name>
</gene>
<dbReference type="AlphaFoldDB" id="A0A3A1YIC4"/>
<dbReference type="PANTHER" id="PTHR37839:SF1">
    <property type="entry name" value="NA(+)-TRANSLOCATING NADH-QUINONE REDUCTASE SUBUNIT A"/>
    <property type="match status" value="1"/>
</dbReference>